<keyword evidence="1" id="KW-0812">Transmembrane</keyword>
<reference evidence="2 3" key="1">
    <citation type="submission" date="2019-07" db="EMBL/GenBank/DDBJ databases">
        <title>Draft genome for Aliikangiella sp. M105.</title>
        <authorList>
            <person name="Wang G."/>
        </authorList>
    </citation>
    <scope>NUCLEOTIDE SEQUENCE [LARGE SCALE GENOMIC DNA]</scope>
    <source>
        <strain evidence="2 3">M105</strain>
    </source>
</reference>
<dbReference type="InterPro" id="IPR007495">
    <property type="entry name" value="NqrM"/>
</dbReference>
<dbReference type="Proteomes" id="UP000315439">
    <property type="component" value="Unassembled WGS sequence"/>
</dbReference>
<proteinExistence type="predicted"/>
<keyword evidence="1" id="KW-0472">Membrane</keyword>
<gene>
    <name evidence="2" type="primary">nqrM</name>
    <name evidence="2" type="ORF">FLL46_05480</name>
</gene>
<comment type="caution">
    <text evidence="2">The sequence shown here is derived from an EMBL/GenBank/DDBJ whole genome shotgun (WGS) entry which is preliminary data.</text>
</comment>
<protein>
    <submittedName>
        <fullName evidence="2">(Na+)-NQR maturation NqrM</fullName>
    </submittedName>
</protein>
<evidence type="ECO:0000313" key="2">
    <source>
        <dbReference type="EMBL" id="TQV88982.1"/>
    </source>
</evidence>
<keyword evidence="1" id="KW-1133">Transmembrane helix</keyword>
<organism evidence="2 3">
    <name type="scientific">Aliikangiella coralliicola</name>
    <dbReference type="NCBI Taxonomy" id="2592383"/>
    <lineage>
        <taxon>Bacteria</taxon>
        <taxon>Pseudomonadati</taxon>
        <taxon>Pseudomonadota</taxon>
        <taxon>Gammaproteobacteria</taxon>
        <taxon>Oceanospirillales</taxon>
        <taxon>Pleioneaceae</taxon>
        <taxon>Aliikangiella</taxon>
    </lineage>
</organism>
<sequence length="80" mass="9230">MMELFIITFVLMLVVILIMAVGYIFQRKKIKGSCGGISDLGLEKVCDCEEPCDKRKELNKRMEAQRKAEQQIDIKILDHN</sequence>
<dbReference type="PANTHER" id="PTHR40691:SF1">
    <property type="entry name" value="EXPORTED PROTEIN"/>
    <property type="match status" value="1"/>
</dbReference>
<evidence type="ECO:0000256" key="1">
    <source>
        <dbReference type="SAM" id="Phobius"/>
    </source>
</evidence>
<dbReference type="EMBL" id="VIKS01000003">
    <property type="protein sequence ID" value="TQV88982.1"/>
    <property type="molecule type" value="Genomic_DNA"/>
</dbReference>
<dbReference type="AlphaFoldDB" id="A0A545UHP1"/>
<dbReference type="Pfam" id="PF04400">
    <property type="entry name" value="NqrM"/>
    <property type="match status" value="1"/>
</dbReference>
<name>A0A545UHP1_9GAMM</name>
<evidence type="ECO:0000313" key="3">
    <source>
        <dbReference type="Proteomes" id="UP000315439"/>
    </source>
</evidence>
<feature type="transmembrane region" description="Helical" evidence="1">
    <location>
        <begin position="6"/>
        <end position="25"/>
    </location>
</feature>
<dbReference type="OrthoDB" id="5296227at2"/>
<dbReference type="PANTHER" id="PTHR40691">
    <property type="entry name" value="(NA+)-NQR MATURATION NQRM"/>
    <property type="match status" value="1"/>
</dbReference>
<accession>A0A545UHP1</accession>
<keyword evidence="3" id="KW-1185">Reference proteome</keyword>